<protein>
    <recommendedName>
        <fullName evidence="3">DUF19 domain-containing protein</fullName>
    </recommendedName>
</protein>
<dbReference type="AlphaFoldDB" id="A0AA39HND3"/>
<evidence type="ECO:0000313" key="1">
    <source>
        <dbReference type="EMBL" id="KAK0407904.1"/>
    </source>
</evidence>
<comment type="caution">
    <text evidence="1">The sequence shown here is derived from an EMBL/GenBank/DDBJ whole genome shotgun (WGS) entry which is preliminary data.</text>
</comment>
<gene>
    <name evidence="1" type="ORF">QR680_003662</name>
</gene>
<accession>A0AA39HND3</accession>
<dbReference type="EMBL" id="JAUCMV010000003">
    <property type="protein sequence ID" value="KAK0407904.1"/>
    <property type="molecule type" value="Genomic_DNA"/>
</dbReference>
<evidence type="ECO:0008006" key="3">
    <source>
        <dbReference type="Google" id="ProtNLM"/>
    </source>
</evidence>
<organism evidence="1 2">
    <name type="scientific">Steinernema hermaphroditum</name>
    <dbReference type="NCBI Taxonomy" id="289476"/>
    <lineage>
        <taxon>Eukaryota</taxon>
        <taxon>Metazoa</taxon>
        <taxon>Ecdysozoa</taxon>
        <taxon>Nematoda</taxon>
        <taxon>Chromadorea</taxon>
        <taxon>Rhabditida</taxon>
        <taxon>Tylenchina</taxon>
        <taxon>Panagrolaimomorpha</taxon>
        <taxon>Strongyloidoidea</taxon>
        <taxon>Steinernematidae</taxon>
        <taxon>Steinernema</taxon>
    </lineage>
</organism>
<dbReference type="PANTHER" id="PTHR35014:SF1">
    <property type="entry name" value="INFECTION RESPONSE PROTEIN"/>
    <property type="match status" value="1"/>
</dbReference>
<evidence type="ECO:0000313" key="2">
    <source>
        <dbReference type="Proteomes" id="UP001175271"/>
    </source>
</evidence>
<sequence length="213" mass="24223">MQHPFLRISFILASTSNQSSGKASSCDTSVLGDCYGTYLNNLNVTDRLPPYTDYFTAVFNYLVDNSRKGLRNTCQWRDDLRACLGPSFESCVNREAFEKTYNVSELDAAQYQGDLRIGEFICGDGYKDMIKYGTCFSLCEIQRQEENSACIDELEKRIRKEGFQCGPYYKFMECIGATFTQECGEETSSFVCKGWRSALQAYTHQCDDTLPKC</sequence>
<name>A0AA39HND3_9BILA</name>
<proteinExistence type="predicted"/>
<keyword evidence="2" id="KW-1185">Reference proteome</keyword>
<dbReference type="PANTHER" id="PTHR35014">
    <property type="entry name" value="INFECTION RESPONSE PROTEIN-RELATED"/>
    <property type="match status" value="1"/>
</dbReference>
<dbReference type="Proteomes" id="UP001175271">
    <property type="component" value="Unassembled WGS sequence"/>
</dbReference>
<reference evidence="1" key="1">
    <citation type="submission" date="2023-06" db="EMBL/GenBank/DDBJ databases">
        <title>Genomic analysis of the entomopathogenic nematode Steinernema hermaphroditum.</title>
        <authorList>
            <person name="Schwarz E.M."/>
            <person name="Heppert J.K."/>
            <person name="Baniya A."/>
            <person name="Schwartz H.T."/>
            <person name="Tan C.-H."/>
            <person name="Antoshechkin I."/>
            <person name="Sternberg P.W."/>
            <person name="Goodrich-Blair H."/>
            <person name="Dillman A.R."/>
        </authorList>
    </citation>
    <scope>NUCLEOTIDE SEQUENCE</scope>
    <source>
        <strain evidence="1">PS9179</strain>
        <tissue evidence="1">Whole animal</tissue>
    </source>
</reference>